<feature type="region of interest" description="Disordered" evidence="3">
    <location>
        <begin position="1"/>
        <end position="22"/>
    </location>
</feature>
<accession>A0ABS1F6U8</accession>
<dbReference type="PROSITE" id="PS50110">
    <property type="entry name" value="RESPONSE_REGULATORY"/>
    <property type="match status" value="1"/>
</dbReference>
<comment type="caution">
    <text evidence="5">The sequence shown here is derived from an EMBL/GenBank/DDBJ whole genome shotgun (WGS) entry which is preliminary data.</text>
</comment>
<dbReference type="Pfam" id="PF00072">
    <property type="entry name" value="Response_reg"/>
    <property type="match status" value="1"/>
</dbReference>
<feature type="domain" description="Response regulatory" evidence="4">
    <location>
        <begin position="20"/>
        <end position="134"/>
    </location>
</feature>
<dbReference type="EMBL" id="JAENHM010000051">
    <property type="protein sequence ID" value="MBK1839119.1"/>
    <property type="molecule type" value="Genomic_DNA"/>
</dbReference>
<dbReference type="PANTHER" id="PTHR44591:SF25">
    <property type="entry name" value="CHEMOTAXIS TWO-COMPONENT RESPONSE REGULATOR"/>
    <property type="match status" value="1"/>
</dbReference>
<dbReference type="Proteomes" id="UP000652760">
    <property type="component" value="Unassembled WGS sequence"/>
</dbReference>
<reference evidence="6" key="1">
    <citation type="submission" date="2021-01" db="EMBL/GenBank/DDBJ databases">
        <title>Genome public.</title>
        <authorList>
            <person name="Liu C."/>
            <person name="Sun Q."/>
        </authorList>
    </citation>
    <scope>NUCLEOTIDE SEQUENCE [LARGE SCALE GENOMIC DNA]</scope>
    <source>
        <strain evidence="6">YIM B02556</strain>
    </source>
</reference>
<protein>
    <submittedName>
        <fullName evidence="5">Response regulator</fullName>
    </submittedName>
</protein>
<evidence type="ECO:0000256" key="2">
    <source>
        <dbReference type="PROSITE-ProRule" id="PRU00169"/>
    </source>
</evidence>
<dbReference type="Gene3D" id="3.40.50.2300">
    <property type="match status" value="1"/>
</dbReference>
<dbReference type="RefSeq" id="WP_200194812.1">
    <property type="nucleotide sequence ID" value="NZ_JAENHM010000051.1"/>
</dbReference>
<keyword evidence="6" id="KW-1185">Reference proteome</keyword>
<name>A0ABS1F6U8_9PROT</name>
<evidence type="ECO:0000259" key="4">
    <source>
        <dbReference type="PROSITE" id="PS50110"/>
    </source>
</evidence>
<feature type="compositionally biased region" description="Gly residues" evidence="3">
    <location>
        <begin position="7"/>
        <end position="18"/>
    </location>
</feature>
<sequence length="140" mass="14944">MDHLDDGPGGGPGRGPGAGIVHIVDDDEPVRDSLKALLEAFSFDVRDFSSCGDFLDRFDGNPRGCLVLDLHMPVMSGLEFLERHRGALHGMPVIMVSGRGDPATFARAREAGVIAVLEKPFDEDQLIDMLNGLMPSSAAA</sequence>
<evidence type="ECO:0000256" key="3">
    <source>
        <dbReference type="SAM" id="MobiDB-lite"/>
    </source>
</evidence>
<dbReference type="InterPro" id="IPR001789">
    <property type="entry name" value="Sig_transdc_resp-reg_receiver"/>
</dbReference>
<evidence type="ECO:0000313" key="6">
    <source>
        <dbReference type="Proteomes" id="UP000652760"/>
    </source>
</evidence>
<organism evidence="5 6">
    <name type="scientific">Azospirillum endophyticum</name>
    <dbReference type="NCBI Taxonomy" id="2800326"/>
    <lineage>
        <taxon>Bacteria</taxon>
        <taxon>Pseudomonadati</taxon>
        <taxon>Pseudomonadota</taxon>
        <taxon>Alphaproteobacteria</taxon>
        <taxon>Rhodospirillales</taxon>
        <taxon>Azospirillaceae</taxon>
        <taxon>Azospirillum</taxon>
    </lineage>
</organism>
<feature type="modified residue" description="4-aspartylphosphate" evidence="2">
    <location>
        <position position="69"/>
    </location>
</feature>
<gene>
    <name evidence="5" type="ORF">JHL17_17040</name>
</gene>
<proteinExistence type="predicted"/>
<dbReference type="InterPro" id="IPR011006">
    <property type="entry name" value="CheY-like_superfamily"/>
</dbReference>
<dbReference type="SUPFAM" id="SSF52172">
    <property type="entry name" value="CheY-like"/>
    <property type="match status" value="1"/>
</dbReference>
<keyword evidence="1 2" id="KW-0597">Phosphoprotein</keyword>
<dbReference type="InterPro" id="IPR050595">
    <property type="entry name" value="Bact_response_regulator"/>
</dbReference>
<dbReference type="SMART" id="SM00448">
    <property type="entry name" value="REC"/>
    <property type="match status" value="1"/>
</dbReference>
<dbReference type="PANTHER" id="PTHR44591">
    <property type="entry name" value="STRESS RESPONSE REGULATOR PROTEIN 1"/>
    <property type="match status" value="1"/>
</dbReference>
<evidence type="ECO:0000313" key="5">
    <source>
        <dbReference type="EMBL" id="MBK1839119.1"/>
    </source>
</evidence>
<evidence type="ECO:0000256" key="1">
    <source>
        <dbReference type="ARBA" id="ARBA00022553"/>
    </source>
</evidence>